<comment type="function">
    <text evidence="4">Required for resistance to DNA-damaging agents.</text>
</comment>
<evidence type="ECO:0000256" key="2">
    <source>
        <dbReference type="ARBA" id="ARBA00008791"/>
    </source>
</evidence>
<comment type="subcellular location">
    <subcellularLocation>
        <location evidence="1">Cytoplasm</location>
    </subcellularLocation>
</comment>
<dbReference type="EMBL" id="CP067393">
    <property type="protein sequence ID" value="QQP84990.1"/>
    <property type="molecule type" value="Genomic_DNA"/>
</dbReference>
<comment type="similarity">
    <text evidence="2">Belongs to the universal stress protein A family.</text>
</comment>
<dbReference type="Pfam" id="PF00582">
    <property type="entry name" value="Usp"/>
    <property type="match status" value="2"/>
</dbReference>
<dbReference type="GO" id="GO:0005737">
    <property type="term" value="C:cytoplasm"/>
    <property type="evidence" value="ECO:0007669"/>
    <property type="project" value="UniProtKB-SubCell"/>
</dbReference>
<sequence length="293" mass="32082">MKTIYSILVIIDPKHDNNPVLTRAKEFATVMKASLHLLICDESKNKAGLLTSLVNNLQQEGFQATSEIAWYNNYHNTIVTIQKAQGCGLVIKTHLADSALKRVIITPEDWKLLRTCPCPILIVNQDRSWLGRSVLAAVDLGNPDKNHIALHDGIVKLANTLTRVAEGNLHLVSVYPSPIFSEIHPDSNVPGMTPEIKEIYTSACKAFEDQYPALAKENIHLAAGAADIIIPQVAKELDAAVCVIGTVARTGISGVLIGNTVEAILDDLDCDILILKPDSINEQLQQLIKQIQY</sequence>
<dbReference type="SUPFAM" id="SSF52402">
    <property type="entry name" value="Adenine nucleotide alpha hydrolases-like"/>
    <property type="match status" value="2"/>
</dbReference>
<dbReference type="Gene3D" id="3.40.50.12370">
    <property type="match status" value="1"/>
</dbReference>
<dbReference type="PANTHER" id="PTHR47892:SF1">
    <property type="entry name" value="UNIVERSAL STRESS PROTEIN E"/>
    <property type="match status" value="1"/>
</dbReference>
<accession>A0A974NDZ2</accession>
<feature type="domain" description="UspA" evidence="5">
    <location>
        <begin position="47"/>
        <end position="123"/>
    </location>
</feature>
<protein>
    <submittedName>
        <fullName evidence="6">Universal stress protein</fullName>
    </submittedName>
</protein>
<dbReference type="AlphaFoldDB" id="A0A974NDZ2"/>
<name>A0A974NDZ2_9GAMM</name>
<dbReference type="Proteomes" id="UP000595278">
    <property type="component" value="Chromosome"/>
</dbReference>
<gene>
    <name evidence="6" type="ORF">JHT90_11405</name>
</gene>
<evidence type="ECO:0000313" key="7">
    <source>
        <dbReference type="Proteomes" id="UP000595278"/>
    </source>
</evidence>
<organism evidence="6 7">
    <name type="scientific">Entomomonas asaccharolytica</name>
    <dbReference type="NCBI Taxonomy" id="2785331"/>
    <lineage>
        <taxon>Bacteria</taxon>
        <taxon>Pseudomonadati</taxon>
        <taxon>Pseudomonadota</taxon>
        <taxon>Gammaproteobacteria</taxon>
        <taxon>Pseudomonadales</taxon>
        <taxon>Pseudomonadaceae</taxon>
        <taxon>Entomomonas</taxon>
    </lineage>
</organism>
<evidence type="ECO:0000259" key="5">
    <source>
        <dbReference type="Pfam" id="PF00582"/>
    </source>
</evidence>
<evidence type="ECO:0000256" key="3">
    <source>
        <dbReference type="ARBA" id="ARBA00022490"/>
    </source>
</evidence>
<evidence type="ECO:0000256" key="1">
    <source>
        <dbReference type="ARBA" id="ARBA00004496"/>
    </source>
</evidence>
<dbReference type="RefSeq" id="WP_201091045.1">
    <property type="nucleotide sequence ID" value="NZ_CP067393.1"/>
</dbReference>
<keyword evidence="7" id="KW-1185">Reference proteome</keyword>
<proteinExistence type="inferred from homology"/>
<keyword evidence="3" id="KW-0963">Cytoplasm</keyword>
<reference evidence="6 7" key="1">
    <citation type="submission" date="2021-01" db="EMBL/GenBank/DDBJ databases">
        <title>Entomomonas sp. F2A isolated from a house cricket (Acheta domesticus).</title>
        <authorList>
            <person name="Spergser J."/>
            <person name="Busse H.-J."/>
        </authorList>
    </citation>
    <scope>NUCLEOTIDE SEQUENCE [LARGE SCALE GENOMIC DNA]</scope>
    <source>
        <strain evidence="6 7">F2A</strain>
    </source>
</reference>
<dbReference type="PANTHER" id="PTHR47892">
    <property type="entry name" value="UNIVERSAL STRESS PROTEIN E"/>
    <property type="match status" value="1"/>
</dbReference>
<dbReference type="KEGG" id="eaz:JHT90_11405"/>
<evidence type="ECO:0000313" key="6">
    <source>
        <dbReference type="EMBL" id="QQP84990.1"/>
    </source>
</evidence>
<dbReference type="InterPro" id="IPR006016">
    <property type="entry name" value="UspA"/>
</dbReference>
<evidence type="ECO:0000256" key="4">
    <source>
        <dbReference type="ARBA" id="ARBA00037131"/>
    </source>
</evidence>
<feature type="domain" description="UspA" evidence="5">
    <location>
        <begin position="133"/>
        <end position="276"/>
    </location>
</feature>